<sequence>MDRRACFLGDSYTAGAGDDTGLGWVGRVAAAARGEGIDLTAYNLGVRGETGPQIAARAEAELPPRLALGDSHAMVFSFGSNDFNKGVTQAESLAATARLLDLARRLNIPAFGVSSPVFLDDAQLDRRSVALSGGMANLFAQAGAAWLDLRTSDMDWRPWWDEAGAGDGYHPNSAGYAALAKVVAAWPAWRAWLRGQG</sequence>
<dbReference type="InterPro" id="IPR013830">
    <property type="entry name" value="SGNH_hydro"/>
</dbReference>
<dbReference type="InterPro" id="IPR036514">
    <property type="entry name" value="SGNH_hydro_sf"/>
</dbReference>
<organism evidence="2 3">
    <name type="scientific">Caulobacter ginsengisoli</name>
    <dbReference type="NCBI Taxonomy" id="400775"/>
    <lineage>
        <taxon>Bacteria</taxon>
        <taxon>Pseudomonadati</taxon>
        <taxon>Pseudomonadota</taxon>
        <taxon>Alphaproteobacteria</taxon>
        <taxon>Caulobacterales</taxon>
        <taxon>Caulobacteraceae</taxon>
        <taxon>Caulobacter</taxon>
    </lineage>
</organism>
<evidence type="ECO:0000313" key="2">
    <source>
        <dbReference type="EMBL" id="MDQ0463054.1"/>
    </source>
</evidence>
<gene>
    <name evidence="2" type="ORF">QO010_000802</name>
</gene>
<name>A0ABU0IM62_9CAUL</name>
<dbReference type="RefSeq" id="WP_307346280.1">
    <property type="nucleotide sequence ID" value="NZ_JAUSVS010000001.1"/>
</dbReference>
<keyword evidence="3" id="KW-1185">Reference proteome</keyword>
<accession>A0ABU0IM62</accession>
<reference evidence="2 3" key="1">
    <citation type="submission" date="2023-07" db="EMBL/GenBank/DDBJ databases">
        <title>Genomic Encyclopedia of Type Strains, Phase IV (KMG-IV): sequencing the most valuable type-strain genomes for metagenomic binning, comparative biology and taxonomic classification.</title>
        <authorList>
            <person name="Goeker M."/>
        </authorList>
    </citation>
    <scope>NUCLEOTIDE SEQUENCE [LARGE SCALE GENOMIC DNA]</scope>
    <source>
        <strain evidence="2 3">DSM 18695</strain>
    </source>
</reference>
<evidence type="ECO:0000259" key="1">
    <source>
        <dbReference type="Pfam" id="PF13472"/>
    </source>
</evidence>
<proteinExistence type="predicted"/>
<dbReference type="SUPFAM" id="SSF52266">
    <property type="entry name" value="SGNH hydrolase"/>
    <property type="match status" value="1"/>
</dbReference>
<evidence type="ECO:0000313" key="3">
    <source>
        <dbReference type="Proteomes" id="UP001228905"/>
    </source>
</evidence>
<dbReference type="Pfam" id="PF13472">
    <property type="entry name" value="Lipase_GDSL_2"/>
    <property type="match status" value="1"/>
</dbReference>
<dbReference type="Proteomes" id="UP001228905">
    <property type="component" value="Unassembled WGS sequence"/>
</dbReference>
<feature type="domain" description="SGNH hydrolase-type esterase" evidence="1">
    <location>
        <begin position="7"/>
        <end position="178"/>
    </location>
</feature>
<protein>
    <submittedName>
        <fullName evidence="2">Lysophospholipase L1-like esterase</fullName>
    </submittedName>
</protein>
<comment type="caution">
    <text evidence="2">The sequence shown here is derived from an EMBL/GenBank/DDBJ whole genome shotgun (WGS) entry which is preliminary data.</text>
</comment>
<dbReference type="EMBL" id="JAUSVS010000001">
    <property type="protein sequence ID" value="MDQ0463054.1"/>
    <property type="molecule type" value="Genomic_DNA"/>
</dbReference>
<dbReference type="Gene3D" id="3.40.50.1110">
    <property type="entry name" value="SGNH hydrolase"/>
    <property type="match status" value="1"/>
</dbReference>